<evidence type="ECO:0000313" key="2">
    <source>
        <dbReference type="EMBL" id="EFQ30277.1"/>
    </source>
</evidence>
<dbReference type="VEuPathDB" id="FungiDB:GLRG_05421"/>
<evidence type="ECO:0000313" key="3">
    <source>
        <dbReference type="Proteomes" id="UP000008782"/>
    </source>
</evidence>
<evidence type="ECO:0000256" key="1">
    <source>
        <dbReference type="SAM" id="SignalP"/>
    </source>
</evidence>
<name>E3QHB5_COLGM</name>
<proteinExistence type="predicted"/>
<feature type="signal peptide" evidence="1">
    <location>
        <begin position="1"/>
        <end position="20"/>
    </location>
</feature>
<feature type="chain" id="PRO_5003180440" evidence="1">
    <location>
        <begin position="21"/>
        <end position="123"/>
    </location>
</feature>
<dbReference type="AlphaFoldDB" id="E3QHB5"/>
<reference evidence="3" key="1">
    <citation type="journal article" date="2012" name="Nat. Genet.">
        <title>Lifestyle transitions in plant pathogenic Colletotrichum fungi deciphered by genome and transcriptome analyses.</title>
        <authorList>
            <person name="O'Connell R.J."/>
            <person name="Thon M.R."/>
            <person name="Hacquard S."/>
            <person name="Amyotte S.G."/>
            <person name="Kleemann J."/>
            <person name="Torres M.F."/>
            <person name="Damm U."/>
            <person name="Buiate E.A."/>
            <person name="Epstein L."/>
            <person name="Alkan N."/>
            <person name="Altmueller J."/>
            <person name="Alvarado-Balderrama L."/>
            <person name="Bauser C.A."/>
            <person name="Becker C."/>
            <person name="Birren B.W."/>
            <person name="Chen Z."/>
            <person name="Choi J."/>
            <person name="Crouch J.A."/>
            <person name="Duvick J.P."/>
            <person name="Farman M.A."/>
            <person name="Gan P."/>
            <person name="Heiman D."/>
            <person name="Henrissat B."/>
            <person name="Howard R.J."/>
            <person name="Kabbage M."/>
            <person name="Koch C."/>
            <person name="Kracher B."/>
            <person name="Kubo Y."/>
            <person name="Law A.D."/>
            <person name="Lebrun M.-H."/>
            <person name="Lee Y.-H."/>
            <person name="Miyara I."/>
            <person name="Moore N."/>
            <person name="Neumann U."/>
            <person name="Nordstroem K."/>
            <person name="Panaccione D.G."/>
            <person name="Panstruga R."/>
            <person name="Place M."/>
            <person name="Proctor R.H."/>
            <person name="Prusky D."/>
            <person name="Rech G."/>
            <person name="Reinhardt R."/>
            <person name="Rollins J.A."/>
            <person name="Rounsley S."/>
            <person name="Schardl C.L."/>
            <person name="Schwartz D.C."/>
            <person name="Shenoy N."/>
            <person name="Shirasu K."/>
            <person name="Sikhakolli U.R."/>
            <person name="Stueber K."/>
            <person name="Sukno S.A."/>
            <person name="Sweigard J.A."/>
            <person name="Takano Y."/>
            <person name="Takahara H."/>
            <person name="Trail F."/>
            <person name="van der Does H.C."/>
            <person name="Voll L.M."/>
            <person name="Will I."/>
            <person name="Young S."/>
            <person name="Zeng Q."/>
            <person name="Zhang J."/>
            <person name="Zhou S."/>
            <person name="Dickman M.B."/>
            <person name="Schulze-Lefert P."/>
            <person name="Ver Loren van Themaat E."/>
            <person name="Ma L.-J."/>
            <person name="Vaillancourt L.J."/>
        </authorList>
    </citation>
    <scope>NUCLEOTIDE SEQUENCE [LARGE SCALE GENOMIC DNA]</scope>
    <source>
        <strain evidence="3">M1.001 / M2 / FGSC 10212</strain>
    </source>
</reference>
<keyword evidence="1" id="KW-0732">Signal</keyword>
<dbReference type="EMBL" id="GG697348">
    <property type="protein sequence ID" value="EFQ30277.1"/>
    <property type="molecule type" value="Genomic_DNA"/>
</dbReference>
<dbReference type="HOGENOM" id="CLU_2015088_0_0_1"/>
<sequence>MVSPRCRLIAVFALLGTMNSDMESPLAIPRWRRIMEAHGIHHLDTALRWWSPADFGSSDDGSCLSYHRLASWVPHGTLGIGAVQKMPFGSAEEGQCAIASRRIWSGTLMDSCPMPESDLSTLG</sequence>
<dbReference type="GeneID" id="24410786"/>
<organism evidence="3">
    <name type="scientific">Colletotrichum graminicola (strain M1.001 / M2 / FGSC 10212)</name>
    <name type="common">Maize anthracnose fungus</name>
    <name type="synonym">Glomerella graminicola</name>
    <dbReference type="NCBI Taxonomy" id="645133"/>
    <lineage>
        <taxon>Eukaryota</taxon>
        <taxon>Fungi</taxon>
        <taxon>Dikarya</taxon>
        <taxon>Ascomycota</taxon>
        <taxon>Pezizomycotina</taxon>
        <taxon>Sordariomycetes</taxon>
        <taxon>Hypocreomycetidae</taxon>
        <taxon>Glomerellales</taxon>
        <taxon>Glomerellaceae</taxon>
        <taxon>Colletotrichum</taxon>
        <taxon>Colletotrichum graminicola species complex</taxon>
    </lineage>
</organism>
<dbReference type="Proteomes" id="UP000008782">
    <property type="component" value="Unassembled WGS sequence"/>
</dbReference>
<gene>
    <name evidence="2" type="ORF">GLRG_05421</name>
</gene>
<keyword evidence="3" id="KW-1185">Reference proteome</keyword>
<accession>E3QHB5</accession>
<dbReference type="RefSeq" id="XP_008094297.1">
    <property type="nucleotide sequence ID" value="XM_008096106.1"/>
</dbReference>
<protein>
    <submittedName>
        <fullName evidence="2">Uncharacterized protein</fullName>
    </submittedName>
</protein>